<feature type="compositionally biased region" description="Polar residues" evidence="1">
    <location>
        <begin position="130"/>
        <end position="143"/>
    </location>
</feature>
<feature type="region of interest" description="Disordered" evidence="1">
    <location>
        <begin position="1"/>
        <end position="24"/>
    </location>
</feature>
<accession>A0A4Q1BHZ9</accession>
<sequence length="165" mass="18053">MLPTPTEEEGEGAPSYTSSLPTEVSQQIKHVHEEWTRCVVRMLFKPESPPGKALGDWLLGVTEAPFSGFWHTAHNSSGREFETRENRQIIPSQENEQYPRQVVHHTNVVELVLKALVTLEDAVQESEPATITGFRSNSTSGSRALTPPSVPYVGTTPGVKGSSSA</sequence>
<feature type="compositionally biased region" description="Polar residues" evidence="1">
    <location>
        <begin position="15"/>
        <end position="24"/>
    </location>
</feature>
<protein>
    <submittedName>
        <fullName evidence="2">Uncharacterized protein</fullName>
    </submittedName>
</protein>
<evidence type="ECO:0000313" key="3">
    <source>
        <dbReference type="Proteomes" id="UP000289152"/>
    </source>
</evidence>
<proteinExistence type="predicted"/>
<name>A0A4Q1BHZ9_TREME</name>
<reference evidence="2 3" key="1">
    <citation type="submission" date="2016-06" db="EMBL/GenBank/DDBJ databases">
        <title>Evolution of pathogenesis and genome organization in the Tremellales.</title>
        <authorList>
            <person name="Cuomo C."/>
            <person name="Litvintseva A."/>
            <person name="Heitman J."/>
            <person name="Chen Y."/>
            <person name="Sun S."/>
            <person name="Springer D."/>
            <person name="Dromer F."/>
            <person name="Young S."/>
            <person name="Zeng Q."/>
            <person name="Chapman S."/>
            <person name="Gujja S."/>
            <person name="Saif S."/>
            <person name="Birren B."/>
        </authorList>
    </citation>
    <scope>NUCLEOTIDE SEQUENCE [LARGE SCALE GENOMIC DNA]</scope>
    <source>
        <strain evidence="2 3">ATCC 28783</strain>
    </source>
</reference>
<dbReference type="InParanoid" id="A0A4Q1BHZ9"/>
<organism evidence="2 3">
    <name type="scientific">Tremella mesenterica</name>
    <name type="common">Jelly fungus</name>
    <dbReference type="NCBI Taxonomy" id="5217"/>
    <lineage>
        <taxon>Eukaryota</taxon>
        <taxon>Fungi</taxon>
        <taxon>Dikarya</taxon>
        <taxon>Basidiomycota</taxon>
        <taxon>Agaricomycotina</taxon>
        <taxon>Tremellomycetes</taxon>
        <taxon>Tremellales</taxon>
        <taxon>Tremellaceae</taxon>
        <taxon>Tremella</taxon>
    </lineage>
</organism>
<dbReference type="Proteomes" id="UP000289152">
    <property type="component" value="Unassembled WGS sequence"/>
</dbReference>
<gene>
    <name evidence="2" type="ORF">M231_05482</name>
</gene>
<feature type="compositionally biased region" description="Acidic residues" evidence="1">
    <location>
        <begin position="1"/>
        <end position="11"/>
    </location>
</feature>
<dbReference type="AlphaFoldDB" id="A0A4Q1BHZ9"/>
<keyword evidence="3" id="KW-1185">Reference proteome</keyword>
<evidence type="ECO:0000313" key="2">
    <source>
        <dbReference type="EMBL" id="RXK37261.1"/>
    </source>
</evidence>
<feature type="region of interest" description="Disordered" evidence="1">
    <location>
        <begin position="130"/>
        <end position="165"/>
    </location>
</feature>
<dbReference type="EMBL" id="SDIL01000073">
    <property type="protein sequence ID" value="RXK37261.1"/>
    <property type="molecule type" value="Genomic_DNA"/>
</dbReference>
<comment type="caution">
    <text evidence="2">The sequence shown here is derived from an EMBL/GenBank/DDBJ whole genome shotgun (WGS) entry which is preliminary data.</text>
</comment>
<evidence type="ECO:0000256" key="1">
    <source>
        <dbReference type="SAM" id="MobiDB-lite"/>
    </source>
</evidence>